<accession>A0A544UQ69</accession>
<organism evidence="1 2">
    <name type="scientific">Lysinibacillus sphaericus</name>
    <name type="common">Bacillus sphaericus</name>
    <dbReference type="NCBI Taxonomy" id="1421"/>
    <lineage>
        <taxon>Bacteria</taxon>
        <taxon>Bacillati</taxon>
        <taxon>Bacillota</taxon>
        <taxon>Bacilli</taxon>
        <taxon>Bacillales</taxon>
        <taxon>Bacillaceae</taxon>
        <taxon>Lysinibacillus</taxon>
    </lineage>
</organism>
<dbReference type="OrthoDB" id="6960201at2"/>
<proteinExistence type="predicted"/>
<dbReference type="Pfam" id="PF10711">
    <property type="entry name" value="DUF2513"/>
    <property type="match status" value="1"/>
</dbReference>
<evidence type="ECO:0000313" key="2">
    <source>
        <dbReference type="Proteomes" id="UP000317944"/>
    </source>
</evidence>
<name>A0A544UQ69_LYSSH</name>
<dbReference type="AlphaFoldDB" id="A0A544UQ69"/>
<gene>
    <name evidence="1" type="ORF">C7Y47_06730</name>
</gene>
<dbReference type="EMBL" id="SADV01000004">
    <property type="protein sequence ID" value="TQR35974.1"/>
    <property type="molecule type" value="Genomic_DNA"/>
</dbReference>
<dbReference type="InterPro" id="IPR019650">
    <property type="entry name" value="DUF2513"/>
</dbReference>
<dbReference type="Proteomes" id="UP000317944">
    <property type="component" value="Unassembled WGS sequence"/>
</dbReference>
<sequence>MTKEEELENKKYLYHLELLEDAGFIDFKLDGISEGHLISDCPKITWDGNDFIDMIENDTLWNKTKEAAKEKGFEVAKMPLEMLVTFTKMKAKEMLGIEID</sequence>
<evidence type="ECO:0000313" key="1">
    <source>
        <dbReference type="EMBL" id="TQR35974.1"/>
    </source>
</evidence>
<comment type="caution">
    <text evidence="1">The sequence shown here is derived from an EMBL/GenBank/DDBJ whole genome shotgun (WGS) entry which is preliminary data.</text>
</comment>
<reference evidence="1 2" key="1">
    <citation type="submission" date="2018-03" db="EMBL/GenBank/DDBJ databases">
        <title>Aerobic endospore-forming bacteria genome sequencing and assembly.</title>
        <authorList>
            <person name="Cavalcante D.A."/>
            <person name="Driks A."/>
            <person name="Putonti C."/>
            <person name="De-Souza M.T."/>
        </authorList>
    </citation>
    <scope>NUCLEOTIDE SEQUENCE [LARGE SCALE GENOMIC DNA]</scope>
    <source>
        <strain evidence="1 2">SDF0037</strain>
    </source>
</reference>
<protein>
    <submittedName>
        <fullName evidence="1">DUF2513 domain-containing protein</fullName>
    </submittedName>
</protein>